<sequence>MVIAVRVACVSNVARCPGQLMCKICRRVGEPDEAAVRLTGMTPRLILDPAALMSLVQRQRETADALDSLAGRLTAQRDRAAGDWTALPAHADAVGALRDRLTVLAGRISAASTGVAGLADALTAHSAAVTEADTDLT</sequence>
<evidence type="ECO:0000313" key="1">
    <source>
        <dbReference type="EMBL" id="GAC58899.1"/>
    </source>
</evidence>
<reference evidence="1 2" key="1">
    <citation type="submission" date="2012-12" db="EMBL/GenBank/DDBJ databases">
        <title>Whole genome shotgun sequence of Gordonia hirsuta NBRC 16056.</title>
        <authorList>
            <person name="Isaki-Nakamura S."/>
            <person name="Hosoyama A."/>
            <person name="Tsuchikane K."/>
            <person name="Katsumata H."/>
            <person name="Baba S."/>
            <person name="Yamazaki S."/>
            <person name="Fujita N."/>
        </authorList>
    </citation>
    <scope>NUCLEOTIDE SEQUENCE [LARGE SCALE GENOMIC DNA]</scope>
    <source>
        <strain evidence="1 2">NBRC 16056</strain>
    </source>
</reference>
<comment type="caution">
    <text evidence="1">The sequence shown here is derived from an EMBL/GenBank/DDBJ whole genome shotgun (WGS) entry which is preliminary data.</text>
</comment>
<organism evidence="1 2">
    <name type="scientific">Gordonia hirsuta DSM 44140 = NBRC 16056</name>
    <dbReference type="NCBI Taxonomy" id="1121927"/>
    <lineage>
        <taxon>Bacteria</taxon>
        <taxon>Bacillati</taxon>
        <taxon>Actinomycetota</taxon>
        <taxon>Actinomycetes</taxon>
        <taxon>Mycobacteriales</taxon>
        <taxon>Gordoniaceae</taxon>
        <taxon>Gordonia</taxon>
    </lineage>
</organism>
<name>L7LDA7_9ACTN</name>
<evidence type="ECO:0000313" key="2">
    <source>
        <dbReference type="Proteomes" id="UP000053405"/>
    </source>
</evidence>
<protein>
    <submittedName>
        <fullName evidence="1">Uncharacterized protein</fullName>
    </submittedName>
</protein>
<keyword evidence="2" id="KW-1185">Reference proteome</keyword>
<dbReference type="EMBL" id="BANT01000057">
    <property type="protein sequence ID" value="GAC58899.1"/>
    <property type="molecule type" value="Genomic_DNA"/>
</dbReference>
<dbReference type="Proteomes" id="UP000053405">
    <property type="component" value="Unassembled WGS sequence"/>
</dbReference>
<accession>L7LDA7</accession>
<proteinExistence type="predicted"/>
<gene>
    <name evidence="1" type="ORF">GOHSU_57_00170</name>
</gene>
<dbReference type="AlphaFoldDB" id="L7LDA7"/>